<dbReference type="GO" id="GO:0016020">
    <property type="term" value="C:membrane"/>
    <property type="evidence" value="ECO:0007669"/>
    <property type="project" value="GOC"/>
</dbReference>
<feature type="domain" description="Endonuclease/exonuclease/phosphatase" evidence="1">
    <location>
        <begin position="38"/>
        <end position="255"/>
    </location>
</feature>
<evidence type="ECO:0000259" key="1">
    <source>
        <dbReference type="Pfam" id="PF03372"/>
    </source>
</evidence>
<accession>A0A1M6IIZ1</accession>
<dbReference type="InterPro" id="IPR005135">
    <property type="entry name" value="Endo/exonuclease/phosphatase"/>
</dbReference>
<dbReference type="GO" id="GO:0004519">
    <property type="term" value="F:endonuclease activity"/>
    <property type="evidence" value="ECO:0007669"/>
    <property type="project" value="UniProtKB-KW"/>
</dbReference>
<keyword evidence="2" id="KW-0255">Endonuclease</keyword>
<evidence type="ECO:0000313" key="3">
    <source>
        <dbReference type="Proteomes" id="UP000184050"/>
    </source>
</evidence>
<dbReference type="SUPFAM" id="SSF56219">
    <property type="entry name" value="DNase I-like"/>
    <property type="match status" value="1"/>
</dbReference>
<dbReference type="OrthoDB" id="712861at2"/>
<dbReference type="InterPro" id="IPR051916">
    <property type="entry name" value="GPI-anchor_lipid_remodeler"/>
</dbReference>
<keyword evidence="3" id="KW-1185">Reference proteome</keyword>
<dbReference type="Gene3D" id="3.60.10.10">
    <property type="entry name" value="Endonuclease/exonuclease/phosphatase"/>
    <property type="match status" value="1"/>
</dbReference>
<dbReference type="Pfam" id="PF03372">
    <property type="entry name" value="Exo_endo_phos"/>
    <property type="match status" value="1"/>
</dbReference>
<organism evidence="2 3">
    <name type="scientific">Tangfeifania diversioriginum</name>
    <dbReference type="NCBI Taxonomy" id="1168035"/>
    <lineage>
        <taxon>Bacteria</taxon>
        <taxon>Pseudomonadati</taxon>
        <taxon>Bacteroidota</taxon>
        <taxon>Bacteroidia</taxon>
        <taxon>Marinilabiliales</taxon>
        <taxon>Prolixibacteraceae</taxon>
        <taxon>Tangfeifania</taxon>
    </lineage>
</organism>
<dbReference type="InterPro" id="IPR036691">
    <property type="entry name" value="Endo/exonu/phosph_ase_sf"/>
</dbReference>
<sequence length="265" mass="29909">MIRIKYWIIIFSILGLGFLSVSTSAQHTEDKGHPLKVLSYNLRFGELASLEELAEFIKSENPDVVALQEVDVRTNRERAPHQNGKDFITELGFRTGMLTAYARTIDYSGGYYGIGILSKYPFEKTRKILLPVPEGSNEQRALLLADVELPTGQQFTFISTHLDHSSSKVRTIQAKAINKALKKIKQPLIIAGDFNGQPDSPEISKGMRNWLQACSPDFTIPSQNPKSKIDYIFYRPAKNWKVKNSYTPQVTLSDHLPVVAEMEIH</sequence>
<protein>
    <submittedName>
        <fullName evidence="2">Metal-dependent hydrolase, endonuclease/exonuclease/phosphatase family</fullName>
    </submittedName>
</protein>
<dbReference type="PANTHER" id="PTHR14859">
    <property type="entry name" value="CALCOFLUOR WHITE HYPERSENSITIVE PROTEIN PRECURSOR"/>
    <property type="match status" value="1"/>
</dbReference>
<reference evidence="2 3" key="1">
    <citation type="submission" date="2016-11" db="EMBL/GenBank/DDBJ databases">
        <authorList>
            <person name="Jaros S."/>
            <person name="Januszkiewicz K."/>
            <person name="Wedrychowicz H."/>
        </authorList>
    </citation>
    <scope>NUCLEOTIDE SEQUENCE [LARGE SCALE GENOMIC DNA]</scope>
    <source>
        <strain evidence="2 3">DSM 27063</strain>
    </source>
</reference>
<keyword evidence="2" id="KW-0269">Exonuclease</keyword>
<keyword evidence="2" id="KW-0378">Hydrolase</keyword>
<dbReference type="PANTHER" id="PTHR14859:SF15">
    <property type="entry name" value="ENDONUCLEASE_EXONUCLEASE_PHOSPHATASE DOMAIN-CONTAINING PROTEIN"/>
    <property type="match status" value="1"/>
</dbReference>
<dbReference type="RefSeq" id="WP_073169568.1">
    <property type="nucleotide sequence ID" value="NZ_FQZE01000017.1"/>
</dbReference>
<dbReference type="AlphaFoldDB" id="A0A1M6IIZ1"/>
<evidence type="ECO:0000313" key="2">
    <source>
        <dbReference type="EMBL" id="SHJ34378.1"/>
    </source>
</evidence>
<dbReference type="GO" id="GO:0004527">
    <property type="term" value="F:exonuclease activity"/>
    <property type="evidence" value="ECO:0007669"/>
    <property type="project" value="UniProtKB-KW"/>
</dbReference>
<dbReference type="STRING" id="1168035.SAMN05444280_1175"/>
<dbReference type="Proteomes" id="UP000184050">
    <property type="component" value="Unassembled WGS sequence"/>
</dbReference>
<keyword evidence="2" id="KW-0540">Nuclease</keyword>
<dbReference type="EMBL" id="FQZE01000017">
    <property type="protein sequence ID" value="SHJ34378.1"/>
    <property type="molecule type" value="Genomic_DNA"/>
</dbReference>
<dbReference type="GO" id="GO:0006506">
    <property type="term" value="P:GPI anchor biosynthetic process"/>
    <property type="evidence" value="ECO:0007669"/>
    <property type="project" value="TreeGrafter"/>
</dbReference>
<proteinExistence type="predicted"/>
<name>A0A1M6IIZ1_9BACT</name>
<gene>
    <name evidence="2" type="ORF">SAMN05444280_1175</name>
</gene>